<dbReference type="RefSeq" id="WP_164625789.1">
    <property type="nucleotide sequence ID" value="NZ_JAAIVJ010000006.1"/>
</dbReference>
<dbReference type="EMBL" id="JAAIVJ010000006">
    <property type="protein sequence ID" value="NEY90892.1"/>
    <property type="molecule type" value="Genomic_DNA"/>
</dbReference>
<dbReference type="Proteomes" id="UP000477782">
    <property type="component" value="Unassembled WGS sequence"/>
</dbReference>
<organism evidence="2 3">
    <name type="scientific">Tabrizicola oligotrophica</name>
    <dbReference type="NCBI Taxonomy" id="2710650"/>
    <lineage>
        <taxon>Bacteria</taxon>
        <taxon>Pseudomonadati</taxon>
        <taxon>Pseudomonadota</taxon>
        <taxon>Alphaproteobacteria</taxon>
        <taxon>Rhodobacterales</taxon>
        <taxon>Paracoccaceae</taxon>
        <taxon>Tabrizicola</taxon>
    </lineage>
</organism>
<dbReference type="PROSITE" id="PS51257">
    <property type="entry name" value="PROKAR_LIPOPROTEIN"/>
    <property type="match status" value="1"/>
</dbReference>
<evidence type="ECO:0000313" key="3">
    <source>
        <dbReference type="Proteomes" id="UP000477782"/>
    </source>
</evidence>
<sequence>MLRKSLVRNAFAITALAVLTACGGGNASAPFAPDSAVAAARYVHAGPPMVTLFTVVNNRTGAGAHSGLLINGSERVLFDPAGSFYHPRLPERNDLHYGMSDRMVAFYIDYHARETYRVIEQNVPVSPQVAELVIARAKARGAVAKSFCANSIAGILDEVPGFEGINSTMFPNKLSERFAALPGVTTRTITDDDADDNHGVLLIDPVKVEPTITIAEH</sequence>
<evidence type="ECO:0000256" key="1">
    <source>
        <dbReference type="SAM" id="SignalP"/>
    </source>
</evidence>
<reference evidence="2 3" key="1">
    <citation type="submission" date="2020-02" db="EMBL/GenBank/DDBJ databases">
        <authorList>
            <person name="Chen W.-M."/>
        </authorList>
    </citation>
    <scope>NUCLEOTIDE SEQUENCE [LARGE SCALE GENOMIC DNA]</scope>
    <source>
        <strain evidence="2 3">KMS-5</strain>
    </source>
</reference>
<accession>A0A6M0QWL7</accession>
<evidence type="ECO:0000313" key="2">
    <source>
        <dbReference type="EMBL" id="NEY90892.1"/>
    </source>
</evidence>
<feature type="chain" id="PRO_5026826913" description="Lipoprotein" evidence="1">
    <location>
        <begin position="28"/>
        <end position="217"/>
    </location>
</feature>
<dbReference type="AlphaFoldDB" id="A0A6M0QWL7"/>
<feature type="signal peptide" evidence="1">
    <location>
        <begin position="1"/>
        <end position="27"/>
    </location>
</feature>
<comment type="caution">
    <text evidence="2">The sequence shown here is derived from an EMBL/GenBank/DDBJ whole genome shotgun (WGS) entry which is preliminary data.</text>
</comment>
<name>A0A6M0QWL7_9RHOB</name>
<keyword evidence="3" id="KW-1185">Reference proteome</keyword>
<keyword evidence="1" id="KW-0732">Signal</keyword>
<proteinExistence type="predicted"/>
<evidence type="ECO:0008006" key="4">
    <source>
        <dbReference type="Google" id="ProtNLM"/>
    </source>
</evidence>
<gene>
    <name evidence="2" type="ORF">G4Z14_11340</name>
</gene>
<protein>
    <recommendedName>
        <fullName evidence="4">Lipoprotein</fullName>
    </recommendedName>
</protein>